<feature type="domain" description="PA" evidence="3">
    <location>
        <begin position="112"/>
        <end position="173"/>
    </location>
</feature>
<dbReference type="Pfam" id="PF02225">
    <property type="entry name" value="PA"/>
    <property type="match status" value="1"/>
</dbReference>
<keyword evidence="7" id="KW-1185">Reference proteome</keyword>
<evidence type="ECO:0000259" key="3">
    <source>
        <dbReference type="Pfam" id="PF02225"/>
    </source>
</evidence>
<dbReference type="GO" id="GO:0009897">
    <property type="term" value="C:external side of plasma membrane"/>
    <property type="evidence" value="ECO:0007669"/>
    <property type="project" value="TreeGrafter"/>
</dbReference>
<sequence>NSRKLGERFKKNNQKTLSNLIFSITELVQNIEETGCSVSVFTERVISKTDTADTFLLYRNGSLPSRPAGSSEDNKMGNDIFKQFKDLGMQPWTDRHYVQLQKQDRYGANPAEGKVVYGNYGRPEDLDVLLKKNISLAGCVLLLRAGRTSFAQKVANAAEKGASAVLIYPDSADHRYDSDIELYGHVHLGSGDPYTPGFPSFNHTQFPPAQSSGLPTILAQTITAMNASAILEKIGGPEAENDFKGKMLGSYKLGGVMNITVEVNNVLVNTEIHNVFGVIKGFIDPDRYVVLGAQRDAWGQGYARAYVGTTILTELAKAVHEMVEKDGFRPRRSLIFASWSAGEYGSVGATEWLEGYMSSLDKKALTYINLDGAVMGRGGFIASASPLLYSLIENATKQVSTPPAVLRPMEMNDPAYPFLAFSGIPSISFHFINPRFEAYPYYGTDLDTWDHFSAETNHHNSEMVAAAGQLAGQMALRLVHDHLLKMDVTRYGRILTAAVGSLYSRIRRLTQSGELKGVTHTWLTSARGSFMRAASSINNDILNTDLTDKEAGRIINDRIMMVEQGFLSPYVSPKETPFRHVLLGRGAHTLAAISKCTNMTELRTQLALATWTLQGCANSMVGDIWDIDNNI</sequence>
<dbReference type="InterPro" id="IPR036757">
    <property type="entry name" value="TFR-like_dimer_dom_sf"/>
</dbReference>
<dbReference type="GeneTree" id="ENSGT01030000234598"/>
<evidence type="ECO:0000313" key="7">
    <source>
        <dbReference type="Proteomes" id="UP000472263"/>
    </source>
</evidence>
<organism evidence="6 7">
    <name type="scientific">Myripristis murdjan</name>
    <name type="common">pinecone soldierfish</name>
    <dbReference type="NCBI Taxonomy" id="586833"/>
    <lineage>
        <taxon>Eukaryota</taxon>
        <taxon>Metazoa</taxon>
        <taxon>Chordata</taxon>
        <taxon>Craniata</taxon>
        <taxon>Vertebrata</taxon>
        <taxon>Euteleostomi</taxon>
        <taxon>Actinopterygii</taxon>
        <taxon>Neopterygii</taxon>
        <taxon>Teleostei</taxon>
        <taxon>Neoteleostei</taxon>
        <taxon>Acanthomorphata</taxon>
        <taxon>Holocentriformes</taxon>
        <taxon>Holocentridae</taxon>
        <taxon>Myripristis</taxon>
    </lineage>
</organism>
<dbReference type="InterPro" id="IPR039373">
    <property type="entry name" value="Peptidase_M28B"/>
</dbReference>
<dbReference type="Gene3D" id="1.20.930.40">
    <property type="entry name" value="Transferrin receptor-like, dimerisation domain"/>
    <property type="match status" value="1"/>
</dbReference>
<feature type="domain" description="Transferrin receptor-like dimerisation" evidence="4">
    <location>
        <begin position="522"/>
        <end position="618"/>
    </location>
</feature>
<evidence type="ECO:0000313" key="6">
    <source>
        <dbReference type="Ensembl" id="ENSMMDP00005047621.1"/>
    </source>
</evidence>
<dbReference type="AlphaFoldDB" id="A0A668AR56"/>
<evidence type="ECO:0000256" key="1">
    <source>
        <dbReference type="ARBA" id="ARBA00004401"/>
    </source>
</evidence>
<protein>
    <submittedName>
        <fullName evidence="6">Transferrin receptor 1b</fullName>
    </submittedName>
</protein>
<dbReference type="PANTHER" id="PTHR10404:SF79">
    <property type="entry name" value="TRANSFERRIN RECEPTOR PROTEIN 1"/>
    <property type="match status" value="1"/>
</dbReference>
<dbReference type="Gene3D" id="3.50.30.30">
    <property type="match status" value="1"/>
</dbReference>
<dbReference type="GO" id="GO:0006879">
    <property type="term" value="P:intracellular iron ion homeostasis"/>
    <property type="evidence" value="ECO:0007669"/>
    <property type="project" value="TreeGrafter"/>
</dbReference>
<gene>
    <name evidence="6" type="primary">tfr1b</name>
</gene>
<dbReference type="Ensembl" id="ENSMMDT00005048566.1">
    <property type="protein sequence ID" value="ENSMMDP00005047621.1"/>
    <property type="gene ID" value="ENSMMDG00005021691.1"/>
</dbReference>
<comment type="similarity">
    <text evidence="2">Belongs to the peptidase M28 family. M28B subfamily.</text>
</comment>
<feature type="domain" description="Peptidase M28" evidence="5">
    <location>
        <begin position="274"/>
        <end position="466"/>
    </location>
</feature>
<dbReference type="InterPro" id="IPR046450">
    <property type="entry name" value="PA_dom_sf"/>
</dbReference>
<dbReference type="CDD" id="cd09848">
    <property type="entry name" value="M28_TfR"/>
    <property type="match status" value="1"/>
</dbReference>
<dbReference type="Gene3D" id="3.40.630.10">
    <property type="entry name" value="Zn peptidases"/>
    <property type="match status" value="1"/>
</dbReference>
<accession>A0A668AR56</accession>
<dbReference type="GO" id="GO:0006826">
    <property type="term" value="P:iron ion transport"/>
    <property type="evidence" value="ECO:0007669"/>
    <property type="project" value="TreeGrafter"/>
</dbReference>
<evidence type="ECO:0000256" key="2">
    <source>
        <dbReference type="ARBA" id="ARBA00005634"/>
    </source>
</evidence>
<dbReference type="SUPFAM" id="SSF47672">
    <property type="entry name" value="Transferrin receptor-like dimerisation domain"/>
    <property type="match status" value="1"/>
</dbReference>
<evidence type="ECO:0000259" key="5">
    <source>
        <dbReference type="Pfam" id="PF04389"/>
    </source>
</evidence>
<evidence type="ECO:0000259" key="4">
    <source>
        <dbReference type="Pfam" id="PF04253"/>
    </source>
</evidence>
<reference evidence="6" key="1">
    <citation type="submission" date="2019-06" db="EMBL/GenBank/DDBJ databases">
        <authorList>
            <consortium name="Wellcome Sanger Institute Data Sharing"/>
        </authorList>
    </citation>
    <scope>NUCLEOTIDE SEQUENCE [LARGE SCALE GENOMIC DNA]</scope>
</reference>
<proteinExistence type="inferred from homology"/>
<reference evidence="6" key="3">
    <citation type="submission" date="2025-09" db="UniProtKB">
        <authorList>
            <consortium name="Ensembl"/>
        </authorList>
    </citation>
    <scope>IDENTIFICATION</scope>
</reference>
<dbReference type="Proteomes" id="UP000472263">
    <property type="component" value="Chromosome 20"/>
</dbReference>
<dbReference type="InterPro" id="IPR003137">
    <property type="entry name" value="PA_domain"/>
</dbReference>
<comment type="subcellular location">
    <subcellularLocation>
        <location evidence="1">Cell membrane</location>
        <topology evidence="1">Single-pass type II membrane protein</topology>
    </subcellularLocation>
</comment>
<dbReference type="FunFam" id="3.40.630.10:FF:000065">
    <property type="entry name" value="Transferrin receptor 1b"/>
    <property type="match status" value="1"/>
</dbReference>
<name>A0A668AR56_9TELE</name>
<dbReference type="InterPro" id="IPR007484">
    <property type="entry name" value="Peptidase_M28"/>
</dbReference>
<dbReference type="InterPro" id="IPR007365">
    <property type="entry name" value="TFR-like_dimer_dom"/>
</dbReference>
<dbReference type="Pfam" id="PF04389">
    <property type="entry name" value="Peptidase_M28"/>
    <property type="match status" value="1"/>
</dbReference>
<dbReference type="PANTHER" id="PTHR10404">
    <property type="entry name" value="N-ACETYLATED-ALPHA-LINKED ACIDIC DIPEPTIDASE"/>
    <property type="match status" value="1"/>
</dbReference>
<reference evidence="6" key="2">
    <citation type="submission" date="2025-08" db="UniProtKB">
        <authorList>
            <consortium name="Ensembl"/>
        </authorList>
    </citation>
    <scope>IDENTIFICATION</scope>
</reference>
<dbReference type="SUPFAM" id="SSF53187">
    <property type="entry name" value="Zn-dependent exopeptidases"/>
    <property type="match status" value="1"/>
</dbReference>
<dbReference type="Pfam" id="PF04253">
    <property type="entry name" value="TFR_dimer"/>
    <property type="match status" value="1"/>
</dbReference>
<dbReference type="SUPFAM" id="SSF52025">
    <property type="entry name" value="PA domain"/>
    <property type="match status" value="1"/>
</dbReference>